<dbReference type="Proteomes" id="UP000805193">
    <property type="component" value="Unassembled WGS sequence"/>
</dbReference>
<reference evidence="1 2" key="1">
    <citation type="journal article" date="2020" name="Cell">
        <title>Large-Scale Comparative Analyses of Tick Genomes Elucidate Their Genetic Diversity and Vector Capacities.</title>
        <authorList>
            <consortium name="Tick Genome and Microbiome Consortium (TIGMIC)"/>
            <person name="Jia N."/>
            <person name="Wang J."/>
            <person name="Shi W."/>
            <person name="Du L."/>
            <person name="Sun Y."/>
            <person name="Zhan W."/>
            <person name="Jiang J.F."/>
            <person name="Wang Q."/>
            <person name="Zhang B."/>
            <person name="Ji P."/>
            <person name="Bell-Sakyi L."/>
            <person name="Cui X.M."/>
            <person name="Yuan T.T."/>
            <person name="Jiang B.G."/>
            <person name="Yang W.F."/>
            <person name="Lam T.T."/>
            <person name="Chang Q.C."/>
            <person name="Ding S.J."/>
            <person name="Wang X.J."/>
            <person name="Zhu J.G."/>
            <person name="Ruan X.D."/>
            <person name="Zhao L."/>
            <person name="Wei J.T."/>
            <person name="Ye R.Z."/>
            <person name="Que T.C."/>
            <person name="Du C.H."/>
            <person name="Zhou Y.H."/>
            <person name="Cheng J.X."/>
            <person name="Dai P.F."/>
            <person name="Guo W.B."/>
            <person name="Han X.H."/>
            <person name="Huang E.J."/>
            <person name="Li L.F."/>
            <person name="Wei W."/>
            <person name="Gao Y.C."/>
            <person name="Liu J.Z."/>
            <person name="Shao H.Z."/>
            <person name="Wang X."/>
            <person name="Wang C.C."/>
            <person name="Yang T.C."/>
            <person name="Huo Q.B."/>
            <person name="Li W."/>
            <person name="Chen H.Y."/>
            <person name="Chen S.E."/>
            <person name="Zhou L.G."/>
            <person name="Ni X.B."/>
            <person name="Tian J.H."/>
            <person name="Sheng Y."/>
            <person name="Liu T."/>
            <person name="Pan Y.S."/>
            <person name="Xia L.Y."/>
            <person name="Li J."/>
            <person name="Zhao F."/>
            <person name="Cao W.C."/>
        </authorList>
    </citation>
    <scope>NUCLEOTIDE SEQUENCE [LARGE SCALE GENOMIC DNA]</scope>
    <source>
        <strain evidence="1">Iper-2018</strain>
    </source>
</reference>
<protein>
    <submittedName>
        <fullName evidence="1">Uncharacterized protein</fullName>
    </submittedName>
</protein>
<proteinExistence type="predicted"/>
<keyword evidence="2" id="KW-1185">Reference proteome</keyword>
<dbReference type="EMBL" id="JABSTQ010011034">
    <property type="protein sequence ID" value="KAG0415756.1"/>
    <property type="molecule type" value="Genomic_DNA"/>
</dbReference>
<evidence type="ECO:0000313" key="1">
    <source>
        <dbReference type="EMBL" id="KAG0415756.1"/>
    </source>
</evidence>
<sequence>MFAVSRTIVGPCWLRVAPFNFAIVGRHAPTVHQALLLGPGIQERIRQPASFTTATAPQTNALGPQPQPEINFSTVCNRVVDGQEQGLGDGVLVSGLRRLLESDVPCDAHTLACFEQSVLWRARKMKLHNLCLCLSYHIRYQKTELQKQVVRLLQSRIRSQVAHASTVSDVIWLLDVSEHVGDRKFLLEVEDRALQLMGSLKPQDIRLLVRALARLKLRPTPLLQAAAFYLGKGHGVSRVAKRRWLLCAASLVPFNTGDAVLLQLTEAFLSQLDDRAKASLVSACLTSVGQVAWRHPELLEACASWITKHAADCRPHDLASCLLALARLQYVPDCSPQLFPLLLERLAPDHFQEVPAVWLDLVWSLALLGLAERHHLESVLRPEFYTPLLEPSSHVAASTRHKLLNIIAISDLESPDSPRFPKDVISSLLETHKVGEPGALHKSVRDALSNLAPLGRYLLTNPSLPYGIAADGEMIVDKNLQPVLLESTIQPEHKRIALVVLDFKDLTLHTQVPTGSNALRIRLLRKLGYGVLEVPYTEYDEKKPVLQRVKYLQEKLRLAVASEHT</sequence>
<evidence type="ECO:0000313" key="2">
    <source>
        <dbReference type="Proteomes" id="UP000805193"/>
    </source>
</evidence>
<comment type="caution">
    <text evidence="1">The sequence shown here is derived from an EMBL/GenBank/DDBJ whole genome shotgun (WGS) entry which is preliminary data.</text>
</comment>
<name>A0AC60P8W9_IXOPE</name>
<organism evidence="1 2">
    <name type="scientific">Ixodes persulcatus</name>
    <name type="common">Taiga tick</name>
    <dbReference type="NCBI Taxonomy" id="34615"/>
    <lineage>
        <taxon>Eukaryota</taxon>
        <taxon>Metazoa</taxon>
        <taxon>Ecdysozoa</taxon>
        <taxon>Arthropoda</taxon>
        <taxon>Chelicerata</taxon>
        <taxon>Arachnida</taxon>
        <taxon>Acari</taxon>
        <taxon>Parasitiformes</taxon>
        <taxon>Ixodida</taxon>
        <taxon>Ixodoidea</taxon>
        <taxon>Ixodidae</taxon>
        <taxon>Ixodinae</taxon>
        <taxon>Ixodes</taxon>
    </lineage>
</organism>
<gene>
    <name evidence="1" type="ORF">HPB47_007057</name>
</gene>
<accession>A0AC60P8W9</accession>